<evidence type="ECO:0000313" key="8">
    <source>
        <dbReference type="EMBL" id="EFW30232.1"/>
    </source>
</evidence>
<accession>E7N0M4</accession>
<name>E7N0M4_9FIRM</name>
<dbReference type="RefSeq" id="WP_009349205.1">
    <property type="nucleotide sequence ID" value="NZ_GL638130.1"/>
</dbReference>
<evidence type="ECO:0000313" key="9">
    <source>
        <dbReference type="Proteomes" id="UP000004633"/>
    </source>
</evidence>
<dbReference type="Proteomes" id="UP000004633">
    <property type="component" value="Unassembled WGS sequence"/>
</dbReference>
<dbReference type="InterPro" id="IPR002052">
    <property type="entry name" value="DNA_methylase_N6_adenine_CS"/>
</dbReference>
<dbReference type="GO" id="GO:0003676">
    <property type="term" value="F:nucleic acid binding"/>
    <property type="evidence" value="ECO:0007669"/>
    <property type="project" value="InterPro"/>
</dbReference>
<dbReference type="Pfam" id="PF17827">
    <property type="entry name" value="PrmC_N"/>
    <property type="match status" value="1"/>
</dbReference>
<keyword evidence="2 5" id="KW-0808">Transferase</keyword>
<evidence type="ECO:0000256" key="2">
    <source>
        <dbReference type="ARBA" id="ARBA00022679"/>
    </source>
</evidence>
<reference evidence="8 9" key="1">
    <citation type="submission" date="2010-08" db="EMBL/GenBank/DDBJ databases">
        <authorList>
            <person name="Weinstock G."/>
            <person name="Sodergren E."/>
            <person name="Clifton S."/>
            <person name="Fulton L."/>
            <person name="Fulton B."/>
            <person name="Courtney L."/>
            <person name="Fronick C."/>
            <person name="Harrison M."/>
            <person name="Strong C."/>
            <person name="Farmer C."/>
            <person name="Delahaunty K."/>
            <person name="Markovic C."/>
            <person name="Hall O."/>
            <person name="Minx P."/>
            <person name="Tomlinson C."/>
            <person name="Mitreva M."/>
            <person name="Hou S."/>
            <person name="Chen J."/>
            <person name="Wollam A."/>
            <person name="Pepin K.H."/>
            <person name="Johnson M."/>
            <person name="Bhonagiri V."/>
            <person name="Zhang X."/>
            <person name="Suruliraj S."/>
            <person name="Warren W."/>
            <person name="Chinwalla A."/>
            <person name="Mardis E.R."/>
            <person name="Wilson R.K."/>
        </authorList>
    </citation>
    <scope>NUCLEOTIDE SEQUENCE [LARGE SCALE GENOMIC DNA]</scope>
    <source>
        <strain evidence="8 9">F0399</strain>
    </source>
</reference>
<comment type="catalytic activity">
    <reaction evidence="4 5">
        <text>L-glutaminyl-[peptide chain release factor] + S-adenosyl-L-methionine = N(5)-methyl-L-glutaminyl-[peptide chain release factor] + S-adenosyl-L-homocysteine + H(+)</text>
        <dbReference type="Rhea" id="RHEA:42896"/>
        <dbReference type="Rhea" id="RHEA-COMP:10271"/>
        <dbReference type="Rhea" id="RHEA-COMP:10272"/>
        <dbReference type="ChEBI" id="CHEBI:15378"/>
        <dbReference type="ChEBI" id="CHEBI:30011"/>
        <dbReference type="ChEBI" id="CHEBI:57856"/>
        <dbReference type="ChEBI" id="CHEBI:59789"/>
        <dbReference type="ChEBI" id="CHEBI:61891"/>
        <dbReference type="EC" id="2.1.1.297"/>
    </reaction>
</comment>
<sequence length="295" mass="31883">MAERELWTIRRLLTWTADFFKTRGIESPRLDAEVLLAAVLGKDRMYLYVHFDEPLEPAELSTFRGYVKERGAYMPTAYVLGRREFMGLVFRVTRDTLVPRPDTEILVQSAVDFLCARHAAGAEDMCIADLGTGTGAIALSVLHHADVAELHADAVDISPGAAAVARENAAQLGLAEKCTVHEGDLLAPLAGRSYDMILSNPPYIPAADIAGLMTDVRTYEPHLALDGGADGLDFYRRIMADAPVMLKAGGAIAIEVGIGQAADVAALAEQHPRIVRTELKKDLAGVERVVIAYGA</sequence>
<comment type="similarity">
    <text evidence="5">Belongs to the protein N5-glutamine methyltransferase family. PrmC subfamily.</text>
</comment>
<dbReference type="GO" id="GO:0032259">
    <property type="term" value="P:methylation"/>
    <property type="evidence" value="ECO:0007669"/>
    <property type="project" value="UniProtKB-KW"/>
</dbReference>
<feature type="binding site" evidence="5">
    <location>
        <position position="200"/>
    </location>
    <ligand>
        <name>S-adenosyl-L-methionine</name>
        <dbReference type="ChEBI" id="CHEBI:59789"/>
    </ligand>
</feature>
<feature type="binding site" evidence="5">
    <location>
        <position position="156"/>
    </location>
    <ligand>
        <name>S-adenosyl-L-methionine</name>
        <dbReference type="ChEBI" id="CHEBI:59789"/>
    </ligand>
</feature>
<dbReference type="InterPro" id="IPR004556">
    <property type="entry name" value="HemK-like"/>
</dbReference>
<dbReference type="PANTHER" id="PTHR18895">
    <property type="entry name" value="HEMK METHYLTRANSFERASE"/>
    <property type="match status" value="1"/>
</dbReference>
<evidence type="ECO:0000259" key="6">
    <source>
        <dbReference type="Pfam" id="PF05175"/>
    </source>
</evidence>
<comment type="caution">
    <text evidence="5">Lacks conserved residue(s) required for the propagation of feature annotation.</text>
</comment>
<dbReference type="GO" id="GO:0102559">
    <property type="term" value="F:peptide chain release factor N(5)-glutamine methyltransferase activity"/>
    <property type="evidence" value="ECO:0007669"/>
    <property type="project" value="UniProtKB-EC"/>
</dbReference>
<dbReference type="PROSITE" id="PS00092">
    <property type="entry name" value="N6_MTASE"/>
    <property type="match status" value="1"/>
</dbReference>
<evidence type="ECO:0000256" key="4">
    <source>
        <dbReference type="ARBA" id="ARBA00048391"/>
    </source>
</evidence>
<evidence type="ECO:0000256" key="3">
    <source>
        <dbReference type="ARBA" id="ARBA00022691"/>
    </source>
</evidence>
<dbReference type="InterPro" id="IPR029063">
    <property type="entry name" value="SAM-dependent_MTases_sf"/>
</dbReference>
<dbReference type="EC" id="2.1.1.297" evidence="5"/>
<proteinExistence type="inferred from homology"/>
<feature type="domain" description="Release factor glutamine methyltransferase N-terminal" evidence="7">
    <location>
        <begin position="12"/>
        <end position="81"/>
    </location>
</feature>
<dbReference type="InterPro" id="IPR019874">
    <property type="entry name" value="RF_methyltr_PrmC"/>
</dbReference>
<dbReference type="Gene3D" id="3.40.50.150">
    <property type="entry name" value="Vaccinia Virus protein VP39"/>
    <property type="match status" value="1"/>
</dbReference>
<keyword evidence="1 5" id="KW-0489">Methyltransferase</keyword>
<dbReference type="PANTHER" id="PTHR18895:SF74">
    <property type="entry name" value="MTRF1L RELEASE FACTOR GLUTAMINE METHYLTRANSFERASE"/>
    <property type="match status" value="1"/>
</dbReference>
<dbReference type="HOGENOM" id="CLU_018398_3_1_9"/>
<dbReference type="AlphaFoldDB" id="E7N0M4"/>
<comment type="function">
    <text evidence="5">Methylates the class 1 translation termination release factors RF1/PrfA and RF2/PrfB on the glutamine residue of the universally conserved GGQ motif.</text>
</comment>
<dbReference type="InterPro" id="IPR050320">
    <property type="entry name" value="N5-glutamine_MTase"/>
</dbReference>
<feature type="binding site" evidence="5">
    <location>
        <begin position="200"/>
        <end position="203"/>
    </location>
    <ligand>
        <name>substrate</name>
    </ligand>
</feature>
<dbReference type="SUPFAM" id="SSF53335">
    <property type="entry name" value="S-adenosyl-L-methionine-dependent methyltransferases"/>
    <property type="match status" value="1"/>
</dbReference>
<dbReference type="Pfam" id="PF05175">
    <property type="entry name" value="MTS"/>
    <property type="match status" value="1"/>
</dbReference>
<dbReference type="NCBIfam" id="TIGR00536">
    <property type="entry name" value="hemK_fam"/>
    <property type="match status" value="1"/>
</dbReference>
<dbReference type="EMBL" id="AECV01000005">
    <property type="protein sequence ID" value="EFW30232.1"/>
    <property type="molecule type" value="Genomic_DNA"/>
</dbReference>
<dbReference type="CDD" id="cd02440">
    <property type="entry name" value="AdoMet_MTases"/>
    <property type="match status" value="1"/>
</dbReference>
<feature type="binding site" evidence="5">
    <location>
        <begin position="131"/>
        <end position="135"/>
    </location>
    <ligand>
        <name>S-adenosyl-L-methionine</name>
        <dbReference type="ChEBI" id="CHEBI:59789"/>
    </ligand>
</feature>
<evidence type="ECO:0000256" key="1">
    <source>
        <dbReference type="ARBA" id="ARBA00022603"/>
    </source>
</evidence>
<keyword evidence="9" id="KW-1185">Reference proteome</keyword>
<dbReference type="InterPro" id="IPR007848">
    <property type="entry name" value="Small_mtfrase_dom"/>
</dbReference>
<gene>
    <name evidence="5 8" type="primary">prmC</name>
    <name evidence="8" type="ORF">HMPREF9555_00524</name>
</gene>
<comment type="caution">
    <text evidence="8">The sequence shown here is derived from an EMBL/GenBank/DDBJ whole genome shotgun (WGS) entry which is preliminary data.</text>
</comment>
<organism evidence="8 9">
    <name type="scientific">Selenomonas artemidis F0399</name>
    <dbReference type="NCBI Taxonomy" id="749551"/>
    <lineage>
        <taxon>Bacteria</taxon>
        <taxon>Bacillati</taxon>
        <taxon>Bacillota</taxon>
        <taxon>Negativicutes</taxon>
        <taxon>Selenomonadales</taxon>
        <taxon>Selenomonadaceae</taxon>
        <taxon>Selenomonas</taxon>
    </lineage>
</organism>
<dbReference type="InterPro" id="IPR040758">
    <property type="entry name" value="PrmC_N"/>
</dbReference>
<protein>
    <recommendedName>
        <fullName evidence="5">Release factor glutamine methyltransferase</fullName>
        <shortName evidence="5">RF MTase</shortName>
        <ecNumber evidence="5">2.1.1.297</ecNumber>
    </recommendedName>
    <alternativeName>
        <fullName evidence="5">N5-glutamine methyltransferase PrmC</fullName>
    </alternativeName>
    <alternativeName>
        <fullName evidence="5">Protein-(glutamine-N5) MTase PrmC</fullName>
    </alternativeName>
    <alternativeName>
        <fullName evidence="5">Protein-glutamine N-methyltransferase PrmC</fullName>
    </alternativeName>
</protein>
<evidence type="ECO:0000259" key="7">
    <source>
        <dbReference type="Pfam" id="PF17827"/>
    </source>
</evidence>
<keyword evidence="3 5" id="KW-0949">S-adenosyl-L-methionine</keyword>
<feature type="domain" description="Methyltransferase small" evidence="6">
    <location>
        <begin position="125"/>
        <end position="204"/>
    </location>
</feature>
<dbReference type="HAMAP" id="MF_02126">
    <property type="entry name" value="RF_methyltr_PrmC"/>
    <property type="match status" value="1"/>
</dbReference>
<dbReference type="NCBIfam" id="TIGR03534">
    <property type="entry name" value="RF_mod_PrmC"/>
    <property type="match status" value="1"/>
</dbReference>
<evidence type="ECO:0000256" key="5">
    <source>
        <dbReference type="HAMAP-Rule" id="MF_02126"/>
    </source>
</evidence>
<dbReference type="STRING" id="749551.HMPREF9555_00524"/>
<dbReference type="Gene3D" id="1.10.8.10">
    <property type="entry name" value="DNA helicase RuvA subunit, C-terminal domain"/>
    <property type="match status" value="1"/>
</dbReference>